<reference evidence="2" key="1">
    <citation type="journal article" date="2023" name="Antibiotics">
        <title>Prevalence and Molecular Characterization of Methicillin-Resistant Staphylococci (MRS) and Mammaliicocci (MRM) in Dromedary Camels from Algeria: First Detection of SCCmec-mecC Hybrid in Methicillin-Resistant Mammaliicoccus lentus.</title>
        <authorList>
            <person name="Belhout C."/>
            <person name="Boyen F."/>
            <person name="Vereecke N."/>
            <person name="Theuns S."/>
            <person name="Taibi N."/>
            <person name="Stegger M."/>
            <person name="de la Fe-Rodriguez P.Y."/>
            <person name="Bouayad L."/>
            <person name="Elgroud R."/>
            <person name="Butaye P."/>
        </authorList>
    </citation>
    <scope>NUCLEOTIDE SEQUENCE</scope>
    <source>
        <strain evidence="2">7048</strain>
    </source>
</reference>
<accession>A0AAX3W6B7</accession>
<dbReference type="Gene3D" id="3.40.30.10">
    <property type="entry name" value="Glutaredoxin"/>
    <property type="match status" value="1"/>
</dbReference>
<organism evidence="2 3">
    <name type="scientific">Mammaliicoccus lentus</name>
    <name type="common">Staphylococcus lentus</name>
    <dbReference type="NCBI Taxonomy" id="42858"/>
    <lineage>
        <taxon>Bacteria</taxon>
        <taxon>Bacillati</taxon>
        <taxon>Bacillota</taxon>
        <taxon>Bacilli</taxon>
        <taxon>Bacillales</taxon>
        <taxon>Staphylococcaceae</taxon>
        <taxon>Mammaliicoccus</taxon>
    </lineage>
</organism>
<dbReference type="SUPFAM" id="SSF52833">
    <property type="entry name" value="Thioredoxin-like"/>
    <property type="match status" value="1"/>
</dbReference>
<dbReference type="RefSeq" id="WP_017001081.1">
    <property type="nucleotide sequence ID" value="NZ_CABIVY010000028.1"/>
</dbReference>
<dbReference type="AlphaFoldDB" id="A0AAX3W6B7"/>
<dbReference type="InterPro" id="IPR013766">
    <property type="entry name" value="Thioredoxin_domain"/>
</dbReference>
<dbReference type="Pfam" id="PF00085">
    <property type="entry name" value="Thioredoxin"/>
    <property type="match status" value="1"/>
</dbReference>
<dbReference type="CDD" id="cd02947">
    <property type="entry name" value="TRX_family"/>
    <property type="match status" value="1"/>
</dbReference>
<protein>
    <submittedName>
        <fullName evidence="2">Thioredoxin family protein</fullName>
    </submittedName>
</protein>
<evidence type="ECO:0000313" key="2">
    <source>
        <dbReference type="EMBL" id="WHI60838.1"/>
    </source>
</evidence>
<dbReference type="GeneID" id="99677344"/>
<sequence>MKRTEISNDVYKLFNEDIHLLFGYTPTCGTCKISERMLDIANEMTKLPINKCDLNFYPEFCEEYEIQSVPVLFIMKQEKVIKRIYAFQSVPYIVENIQKVIDDKNLS</sequence>
<feature type="domain" description="Thioredoxin" evidence="1">
    <location>
        <begin position="15"/>
        <end position="96"/>
    </location>
</feature>
<evidence type="ECO:0000313" key="3">
    <source>
        <dbReference type="Proteomes" id="UP001223261"/>
    </source>
</evidence>
<evidence type="ECO:0000259" key="1">
    <source>
        <dbReference type="Pfam" id="PF00085"/>
    </source>
</evidence>
<name>A0AAX3W6B7_MAMLE</name>
<dbReference type="Proteomes" id="UP001223261">
    <property type="component" value="Chromosome"/>
</dbReference>
<dbReference type="EMBL" id="CP118848">
    <property type="protein sequence ID" value="WHI60838.1"/>
    <property type="molecule type" value="Genomic_DNA"/>
</dbReference>
<gene>
    <name evidence="2" type="ORF">PYH69_04180</name>
</gene>
<dbReference type="InterPro" id="IPR036249">
    <property type="entry name" value="Thioredoxin-like_sf"/>
</dbReference>
<proteinExistence type="predicted"/>